<accession>A0A0F9LWP5</accession>
<protein>
    <submittedName>
        <fullName evidence="1">Uncharacterized protein</fullName>
    </submittedName>
</protein>
<dbReference type="AlphaFoldDB" id="A0A0F9LWP5"/>
<evidence type="ECO:0000313" key="1">
    <source>
        <dbReference type="EMBL" id="KKM91556.1"/>
    </source>
</evidence>
<gene>
    <name evidence="1" type="ORF">LCGC14_1227360</name>
</gene>
<name>A0A0F9LWP5_9ZZZZ</name>
<sequence>MKFIVKLATPEGQKSRIVIADSRAEAMNIVCAEYATLYPTYAVIGCSF</sequence>
<dbReference type="EMBL" id="LAZR01006516">
    <property type="protein sequence ID" value="KKM91556.1"/>
    <property type="molecule type" value="Genomic_DNA"/>
</dbReference>
<comment type="caution">
    <text evidence="1">The sequence shown here is derived from an EMBL/GenBank/DDBJ whole genome shotgun (WGS) entry which is preliminary data.</text>
</comment>
<proteinExistence type="predicted"/>
<reference evidence="1" key="1">
    <citation type="journal article" date="2015" name="Nature">
        <title>Complex archaea that bridge the gap between prokaryotes and eukaryotes.</title>
        <authorList>
            <person name="Spang A."/>
            <person name="Saw J.H."/>
            <person name="Jorgensen S.L."/>
            <person name="Zaremba-Niedzwiedzka K."/>
            <person name="Martijn J."/>
            <person name="Lind A.E."/>
            <person name="van Eijk R."/>
            <person name="Schleper C."/>
            <person name="Guy L."/>
            <person name="Ettema T.J."/>
        </authorList>
    </citation>
    <scope>NUCLEOTIDE SEQUENCE</scope>
</reference>
<organism evidence="1">
    <name type="scientific">marine sediment metagenome</name>
    <dbReference type="NCBI Taxonomy" id="412755"/>
    <lineage>
        <taxon>unclassified sequences</taxon>
        <taxon>metagenomes</taxon>
        <taxon>ecological metagenomes</taxon>
    </lineage>
</organism>